<dbReference type="EMBL" id="JAVFWL010000004">
    <property type="protein sequence ID" value="KAK6751498.1"/>
    <property type="molecule type" value="Genomic_DNA"/>
</dbReference>
<organism evidence="2 3">
    <name type="scientific">Necator americanus</name>
    <name type="common">Human hookworm</name>
    <dbReference type="NCBI Taxonomy" id="51031"/>
    <lineage>
        <taxon>Eukaryota</taxon>
        <taxon>Metazoa</taxon>
        <taxon>Ecdysozoa</taxon>
        <taxon>Nematoda</taxon>
        <taxon>Chromadorea</taxon>
        <taxon>Rhabditida</taxon>
        <taxon>Rhabditina</taxon>
        <taxon>Rhabditomorpha</taxon>
        <taxon>Strongyloidea</taxon>
        <taxon>Ancylostomatidae</taxon>
        <taxon>Bunostominae</taxon>
        <taxon>Necator</taxon>
    </lineage>
</organism>
<keyword evidence="1" id="KW-0732">Signal</keyword>
<sequence length="67" mass="7500">MKFLNVILMLIFAVVGISATGPLRVRRSYGDAQVERSGQYSEYDGIPEPLPPRRVRFYRTGGTILLG</sequence>
<accession>A0ABR1DM25</accession>
<protein>
    <submittedName>
        <fullName evidence="2">Uncharacterized protein</fullName>
    </submittedName>
</protein>
<dbReference type="Proteomes" id="UP001303046">
    <property type="component" value="Unassembled WGS sequence"/>
</dbReference>
<evidence type="ECO:0000313" key="2">
    <source>
        <dbReference type="EMBL" id="KAK6751498.1"/>
    </source>
</evidence>
<feature type="signal peptide" evidence="1">
    <location>
        <begin position="1"/>
        <end position="19"/>
    </location>
</feature>
<keyword evidence="3" id="KW-1185">Reference proteome</keyword>
<evidence type="ECO:0000313" key="3">
    <source>
        <dbReference type="Proteomes" id="UP001303046"/>
    </source>
</evidence>
<evidence type="ECO:0000256" key="1">
    <source>
        <dbReference type="SAM" id="SignalP"/>
    </source>
</evidence>
<feature type="chain" id="PRO_5046341996" evidence="1">
    <location>
        <begin position="20"/>
        <end position="67"/>
    </location>
</feature>
<proteinExistence type="predicted"/>
<gene>
    <name evidence="2" type="primary">Necator_chrIV.g16394</name>
    <name evidence="2" type="ORF">RB195_003098</name>
</gene>
<comment type="caution">
    <text evidence="2">The sequence shown here is derived from an EMBL/GenBank/DDBJ whole genome shotgun (WGS) entry which is preliminary data.</text>
</comment>
<reference evidence="2 3" key="1">
    <citation type="submission" date="2023-08" db="EMBL/GenBank/DDBJ databases">
        <title>A Necator americanus chromosomal reference genome.</title>
        <authorList>
            <person name="Ilik V."/>
            <person name="Petrzelkova K.J."/>
            <person name="Pardy F."/>
            <person name="Fuh T."/>
            <person name="Niatou-Singa F.S."/>
            <person name="Gouil Q."/>
            <person name="Baker L."/>
            <person name="Ritchie M.E."/>
            <person name="Jex A.R."/>
            <person name="Gazzola D."/>
            <person name="Li H."/>
            <person name="Toshio Fujiwara R."/>
            <person name="Zhan B."/>
            <person name="Aroian R.V."/>
            <person name="Pafco B."/>
            <person name="Schwarz E.M."/>
        </authorList>
    </citation>
    <scope>NUCLEOTIDE SEQUENCE [LARGE SCALE GENOMIC DNA]</scope>
    <source>
        <strain evidence="2 3">Aroian</strain>
        <tissue evidence="2">Whole animal</tissue>
    </source>
</reference>
<name>A0ABR1DM25_NECAM</name>